<reference evidence="1 2" key="1">
    <citation type="submission" date="2020-09" db="EMBL/GenBank/DDBJ databases">
        <title>De no assembly of potato wild relative species, Solanum commersonii.</title>
        <authorList>
            <person name="Cho K."/>
        </authorList>
    </citation>
    <scope>NUCLEOTIDE SEQUENCE [LARGE SCALE GENOMIC DNA]</scope>
    <source>
        <strain evidence="1">LZ3.2</strain>
        <tissue evidence="1">Leaf</tissue>
    </source>
</reference>
<accession>A0A9J5XU90</accession>
<evidence type="ECO:0000313" key="2">
    <source>
        <dbReference type="Proteomes" id="UP000824120"/>
    </source>
</evidence>
<comment type="caution">
    <text evidence="1">The sequence shown here is derived from an EMBL/GenBank/DDBJ whole genome shotgun (WGS) entry which is preliminary data.</text>
</comment>
<name>A0A9J5XU90_SOLCO</name>
<dbReference type="Proteomes" id="UP000824120">
    <property type="component" value="Chromosome 8"/>
</dbReference>
<organism evidence="1 2">
    <name type="scientific">Solanum commersonii</name>
    <name type="common">Commerson's wild potato</name>
    <name type="synonym">Commerson's nightshade</name>
    <dbReference type="NCBI Taxonomy" id="4109"/>
    <lineage>
        <taxon>Eukaryota</taxon>
        <taxon>Viridiplantae</taxon>
        <taxon>Streptophyta</taxon>
        <taxon>Embryophyta</taxon>
        <taxon>Tracheophyta</taxon>
        <taxon>Spermatophyta</taxon>
        <taxon>Magnoliopsida</taxon>
        <taxon>eudicotyledons</taxon>
        <taxon>Gunneridae</taxon>
        <taxon>Pentapetalae</taxon>
        <taxon>asterids</taxon>
        <taxon>lamiids</taxon>
        <taxon>Solanales</taxon>
        <taxon>Solanaceae</taxon>
        <taxon>Solanoideae</taxon>
        <taxon>Solaneae</taxon>
        <taxon>Solanum</taxon>
    </lineage>
</organism>
<gene>
    <name evidence="1" type="ORF">H5410_041342</name>
</gene>
<evidence type="ECO:0000313" key="1">
    <source>
        <dbReference type="EMBL" id="KAG5590828.1"/>
    </source>
</evidence>
<protein>
    <submittedName>
        <fullName evidence="1">Uncharacterized protein</fullName>
    </submittedName>
</protein>
<dbReference type="EMBL" id="JACXVP010000008">
    <property type="protein sequence ID" value="KAG5590828.1"/>
    <property type="molecule type" value="Genomic_DNA"/>
</dbReference>
<keyword evidence="2" id="KW-1185">Reference proteome</keyword>
<proteinExistence type="predicted"/>
<dbReference type="AlphaFoldDB" id="A0A9J5XU90"/>
<sequence length="122" mass="14075">MFALQAESRAIQLGAISVIKKKMEDVSALTYQQRGPSHLYPNYPQIITHTSYVPYLTYTIQPHYNPPRAPVHQNPQRPYVPWECYKQLKENLLIQSLVTLIETSDALTTQKSKDMTQKIVMV</sequence>